<protein>
    <submittedName>
        <fullName evidence="1">Uncharacterized protein</fullName>
    </submittedName>
</protein>
<dbReference type="AlphaFoldDB" id="A0A0F8Y809"/>
<sequence>RIFILGFGYNPTNIARLGLDTLPDKKTIHGTAHGLTDRETAEARGYLKKATRPEIDHEITLHRQTIMGFLRETVTLA</sequence>
<accession>A0A0F8Y809</accession>
<feature type="non-terminal residue" evidence="1">
    <location>
        <position position="1"/>
    </location>
</feature>
<dbReference type="EMBL" id="LAZR01054939">
    <property type="protein sequence ID" value="KKK77478.1"/>
    <property type="molecule type" value="Genomic_DNA"/>
</dbReference>
<name>A0A0F8Y809_9ZZZZ</name>
<comment type="caution">
    <text evidence="1">The sequence shown here is derived from an EMBL/GenBank/DDBJ whole genome shotgun (WGS) entry which is preliminary data.</text>
</comment>
<proteinExistence type="predicted"/>
<reference evidence="1" key="1">
    <citation type="journal article" date="2015" name="Nature">
        <title>Complex archaea that bridge the gap between prokaryotes and eukaryotes.</title>
        <authorList>
            <person name="Spang A."/>
            <person name="Saw J.H."/>
            <person name="Jorgensen S.L."/>
            <person name="Zaremba-Niedzwiedzka K."/>
            <person name="Martijn J."/>
            <person name="Lind A.E."/>
            <person name="van Eijk R."/>
            <person name="Schleper C."/>
            <person name="Guy L."/>
            <person name="Ettema T.J."/>
        </authorList>
    </citation>
    <scope>NUCLEOTIDE SEQUENCE</scope>
</reference>
<evidence type="ECO:0000313" key="1">
    <source>
        <dbReference type="EMBL" id="KKK77478.1"/>
    </source>
</evidence>
<gene>
    <name evidence="1" type="ORF">LCGC14_2853240</name>
</gene>
<organism evidence="1">
    <name type="scientific">marine sediment metagenome</name>
    <dbReference type="NCBI Taxonomy" id="412755"/>
    <lineage>
        <taxon>unclassified sequences</taxon>
        <taxon>metagenomes</taxon>
        <taxon>ecological metagenomes</taxon>
    </lineage>
</organism>